<dbReference type="PROSITE" id="PS50003">
    <property type="entry name" value="PH_DOMAIN"/>
    <property type="match status" value="1"/>
</dbReference>
<dbReference type="Proteomes" id="UP001176940">
    <property type="component" value="Unassembled WGS sequence"/>
</dbReference>
<feature type="compositionally biased region" description="Polar residues" evidence="1">
    <location>
        <begin position="228"/>
        <end position="251"/>
    </location>
</feature>
<feature type="compositionally biased region" description="Basic and acidic residues" evidence="1">
    <location>
        <begin position="209"/>
        <end position="221"/>
    </location>
</feature>
<comment type="caution">
    <text evidence="3">The sequence shown here is derived from an EMBL/GenBank/DDBJ whole genome shotgun (WGS) entry which is preliminary data.</text>
</comment>
<feature type="compositionally biased region" description="Acidic residues" evidence="1">
    <location>
        <begin position="372"/>
        <end position="391"/>
    </location>
</feature>
<dbReference type="EMBL" id="CAUEEQ010055339">
    <property type="protein sequence ID" value="CAJ0962558.1"/>
    <property type="molecule type" value="Genomic_DNA"/>
</dbReference>
<feature type="region of interest" description="Disordered" evidence="1">
    <location>
        <begin position="141"/>
        <end position="262"/>
    </location>
</feature>
<dbReference type="InterPro" id="IPR001849">
    <property type="entry name" value="PH_domain"/>
</dbReference>
<dbReference type="SUPFAM" id="SSF50729">
    <property type="entry name" value="PH domain-like"/>
    <property type="match status" value="1"/>
</dbReference>
<proteinExistence type="predicted"/>
<evidence type="ECO:0000313" key="3">
    <source>
        <dbReference type="EMBL" id="CAJ0962558.1"/>
    </source>
</evidence>
<sequence>MSHILLGLDGQRCLETLELANYERCQDQKAFLKRKKHFNLIPSPGTKVQDVKFQAKNAEERDVWIQALNDGINRGKNKVFDEVKVDPKCSLEHVTRDRAKVGAAKRRPPTRIHLKEVADAADDDSLRLGLEALDTGILTVVPPVPKEKDDESKPQKEPVKIPMPPTKQNNLSTTESSIHPEEPNGQKEPVKIPMPPTKQSNLLAMEPSIHSEEPKSQKEPVKIPMPPTKQSNLLTMEPSISDTGSDAQVSQVPPPPPKNLKENIYAREKLLSENAETDMEDKFEPEVSNSPNEENITNIVSSPPKPPPKPLSDKMKIKWVGPSSDWMEKENISEEKGSKENLAEVVITSPRQTMISVGIEIENRNSTNSLQDENEEEQNDVGDDQDSTEDTSTERATEDTEDEEKHNFGENDIMKDDIQTSSTEQPAIFLDDTRLLNKRQNKPVPAERHLIDGKPKASSMGDLLSESNIDFGSKDHASVLHLTKDRLNIVEMKLACGRQRTETLLNKVLNGQREKAEDGNGLDANSATLLNKVMKDLQEASEALMEIKAPKTTTPEGGTDRQKEKQKELLALQRRTVHF</sequence>
<feature type="compositionally biased region" description="Basic and acidic residues" evidence="1">
    <location>
        <begin position="145"/>
        <end position="159"/>
    </location>
</feature>
<accession>A0ABN9M9J7</accession>
<evidence type="ECO:0000313" key="4">
    <source>
        <dbReference type="Proteomes" id="UP001176940"/>
    </source>
</evidence>
<reference evidence="3" key="1">
    <citation type="submission" date="2023-07" db="EMBL/GenBank/DDBJ databases">
        <authorList>
            <person name="Stuckert A."/>
        </authorList>
    </citation>
    <scope>NUCLEOTIDE SEQUENCE</scope>
</reference>
<gene>
    <name evidence="3" type="ORF">RIMI_LOCUS18275741</name>
</gene>
<organism evidence="3 4">
    <name type="scientific">Ranitomeya imitator</name>
    <name type="common">mimic poison frog</name>
    <dbReference type="NCBI Taxonomy" id="111125"/>
    <lineage>
        <taxon>Eukaryota</taxon>
        <taxon>Metazoa</taxon>
        <taxon>Chordata</taxon>
        <taxon>Craniata</taxon>
        <taxon>Vertebrata</taxon>
        <taxon>Euteleostomi</taxon>
        <taxon>Amphibia</taxon>
        <taxon>Batrachia</taxon>
        <taxon>Anura</taxon>
        <taxon>Neobatrachia</taxon>
        <taxon>Hyloidea</taxon>
        <taxon>Dendrobatidae</taxon>
        <taxon>Dendrobatinae</taxon>
        <taxon>Ranitomeya</taxon>
    </lineage>
</organism>
<dbReference type="PANTHER" id="PTHR15871:SF2">
    <property type="entry name" value="PLECKSTRIN HOMOLOGY DOMAIN-CONTAINING FAMILY O MEMBER 2"/>
    <property type="match status" value="1"/>
</dbReference>
<feature type="compositionally biased region" description="Basic and acidic residues" evidence="1">
    <location>
        <begin position="326"/>
        <end position="342"/>
    </location>
</feature>
<feature type="compositionally biased region" description="Basic and acidic residues" evidence="1">
    <location>
        <begin position="392"/>
        <end position="418"/>
    </location>
</feature>
<feature type="region of interest" description="Disordered" evidence="1">
    <location>
        <begin position="275"/>
        <end position="426"/>
    </location>
</feature>
<evidence type="ECO:0000259" key="2">
    <source>
        <dbReference type="PROSITE" id="PS50003"/>
    </source>
</evidence>
<keyword evidence="4" id="KW-1185">Reference proteome</keyword>
<evidence type="ECO:0000256" key="1">
    <source>
        <dbReference type="SAM" id="MobiDB-lite"/>
    </source>
</evidence>
<name>A0ABN9M9J7_9NEOB</name>
<feature type="compositionally biased region" description="Polar residues" evidence="1">
    <location>
        <begin position="166"/>
        <end position="177"/>
    </location>
</feature>
<feature type="compositionally biased region" description="Basic and acidic residues" evidence="1">
    <location>
        <begin position="178"/>
        <end position="190"/>
    </location>
</feature>
<dbReference type="InterPro" id="IPR043448">
    <property type="entry name" value="PKHO1/2"/>
</dbReference>
<feature type="compositionally biased region" description="Low complexity" evidence="1">
    <location>
        <begin position="286"/>
        <end position="295"/>
    </location>
</feature>
<protein>
    <recommendedName>
        <fullName evidence="2">PH domain-containing protein</fullName>
    </recommendedName>
</protein>
<dbReference type="PANTHER" id="PTHR15871">
    <property type="entry name" value="PH DOMAIN-CONTAINING PROTEIN"/>
    <property type="match status" value="1"/>
</dbReference>
<feature type="region of interest" description="Disordered" evidence="1">
    <location>
        <begin position="545"/>
        <end position="565"/>
    </location>
</feature>
<feature type="domain" description="PH" evidence="2">
    <location>
        <begin position="1"/>
        <end position="73"/>
    </location>
</feature>